<dbReference type="OrthoDB" id="5296079at2"/>
<gene>
    <name evidence="1" type="ORF">CS022_05960</name>
</gene>
<dbReference type="RefSeq" id="WP_129121516.1">
    <property type="nucleotide sequence ID" value="NZ_PEIB01000004.1"/>
</dbReference>
<evidence type="ECO:0000313" key="2">
    <source>
        <dbReference type="Proteomes" id="UP000290287"/>
    </source>
</evidence>
<reference evidence="1 2" key="1">
    <citation type="submission" date="2017-10" db="EMBL/GenBank/DDBJ databases">
        <title>Nyctiphanis sp. nov., isolated from the stomach of the euphausiid Nyctiphanes simplex (Hansen, 1911) in the Gulf of California.</title>
        <authorList>
            <person name="Gomez-Gil B."/>
            <person name="Aguilar-Mendez M."/>
            <person name="Lopez-Cortes A."/>
            <person name="Gomez-Gutierrez J."/>
            <person name="Roque A."/>
            <person name="Lang E."/>
            <person name="Gonzalez-Castillo A."/>
        </authorList>
    </citation>
    <scope>NUCLEOTIDE SEQUENCE [LARGE SCALE GENOMIC DNA]</scope>
    <source>
        <strain evidence="1 2">CAIM 600</strain>
    </source>
</reference>
<sequence length="183" mass="21008">MNKVKVIAISGASGSGKTSAVKMLSNYFQCPSLYFDEHVEKDTYPVDMKKWYENGANVNEFRTPNMISSLRGLIDSTHQYIFVEEPFGRERSCILPLVDYVVLLDQPIELCLSRVVKRSIKRGSKNLNSSLLTYLDNYEDHTRDIYIETVNQVRENCDLIINKPYSVEETAEIIAHWLESKSS</sequence>
<dbReference type="SUPFAM" id="SSF52540">
    <property type="entry name" value="P-loop containing nucleoside triphosphate hydrolases"/>
    <property type="match status" value="1"/>
</dbReference>
<comment type="caution">
    <text evidence="1">The sequence shown here is derived from an EMBL/GenBank/DDBJ whole genome shotgun (WGS) entry which is preliminary data.</text>
</comment>
<name>A0A4Q0YY67_9GAMM</name>
<protein>
    <recommendedName>
        <fullName evidence="3">Uridine kinase</fullName>
    </recommendedName>
</protein>
<dbReference type="Proteomes" id="UP000290287">
    <property type="component" value="Unassembled WGS sequence"/>
</dbReference>
<dbReference type="Gene3D" id="3.40.50.300">
    <property type="entry name" value="P-loop containing nucleotide triphosphate hydrolases"/>
    <property type="match status" value="1"/>
</dbReference>
<evidence type="ECO:0000313" key="1">
    <source>
        <dbReference type="EMBL" id="RXJ74159.1"/>
    </source>
</evidence>
<organism evidence="1 2">
    <name type="scientific">Veronia nyctiphanis</name>
    <dbReference type="NCBI Taxonomy" id="1278244"/>
    <lineage>
        <taxon>Bacteria</taxon>
        <taxon>Pseudomonadati</taxon>
        <taxon>Pseudomonadota</taxon>
        <taxon>Gammaproteobacteria</taxon>
        <taxon>Vibrionales</taxon>
        <taxon>Vibrionaceae</taxon>
        <taxon>Veronia</taxon>
    </lineage>
</organism>
<keyword evidence="2" id="KW-1185">Reference proteome</keyword>
<dbReference type="EMBL" id="PEIB01000004">
    <property type="protein sequence ID" value="RXJ74159.1"/>
    <property type="molecule type" value="Genomic_DNA"/>
</dbReference>
<dbReference type="AlphaFoldDB" id="A0A4Q0YY67"/>
<proteinExistence type="predicted"/>
<evidence type="ECO:0008006" key="3">
    <source>
        <dbReference type="Google" id="ProtNLM"/>
    </source>
</evidence>
<accession>A0A4Q0YY67</accession>
<dbReference type="InterPro" id="IPR027417">
    <property type="entry name" value="P-loop_NTPase"/>
</dbReference>